<dbReference type="RefSeq" id="WP_043551700.1">
    <property type="nucleotide sequence ID" value="NZ_CALAZD010000168.1"/>
</dbReference>
<comment type="caution">
    <text evidence="1">The sequence shown here is derived from an EMBL/GenBank/DDBJ whole genome shotgun (WGS) entry which is preliminary data.</text>
</comment>
<protein>
    <submittedName>
        <fullName evidence="1">Uncharacterized protein</fullName>
    </submittedName>
</protein>
<sequence length="145" mass="15892">MSDYDITAANSVYTITVPGLYNAPITLENYAADRAFETEARELAETAMSIDGYLNAGWIPNPVTQTIALAASSESALIFEAIVMAQDARRGLYRMGAEIQIPAIGRKYTMVRGLLRSIVNVPTAGRVLEARHFEITWERVLPAAI</sequence>
<dbReference type="PATRIC" id="fig|178901.10.peg.1873"/>
<dbReference type="InterPro" id="IPR054440">
    <property type="entry name" value="Gp32-like"/>
</dbReference>
<dbReference type="AlphaFoldDB" id="A0A087PKM5"/>
<dbReference type="EMBL" id="LHZF01000160">
    <property type="protein sequence ID" value="KXV16162.1"/>
    <property type="molecule type" value="Genomic_DNA"/>
</dbReference>
<accession>A0A087PKM5</accession>
<reference evidence="1 2" key="1">
    <citation type="submission" date="2015-06" db="EMBL/GenBank/DDBJ databases">
        <title>Improved classification and identification of acetic acid bacteria using matrix-assisted laser desorption/ionization time-of-flight mass spectrometry; Gluconobacter nephelii and Gluconobacter uchimurae are later heterotypic synonyms of Gluconobacter japonicus and Gluconobacter oxydans, respectively.</title>
        <authorList>
            <person name="Li L."/>
            <person name="Cleenwerck I."/>
            <person name="De Vuyst L."/>
            <person name="Vandamme P."/>
        </authorList>
    </citation>
    <scope>NUCLEOTIDE SEQUENCE [LARGE SCALE GENOMIC DNA]</scope>
    <source>
        <strain evidence="1 2">LMG 1552</strain>
    </source>
</reference>
<evidence type="ECO:0000313" key="2">
    <source>
        <dbReference type="Proteomes" id="UP000075526"/>
    </source>
</evidence>
<proteinExistence type="predicted"/>
<dbReference type="Proteomes" id="UP000075526">
    <property type="component" value="Unassembled WGS sequence"/>
</dbReference>
<dbReference type="GeneID" id="29558268"/>
<dbReference type="Pfam" id="PF22764">
    <property type="entry name" value="E217_Gp32"/>
    <property type="match status" value="1"/>
</dbReference>
<evidence type="ECO:0000313" key="1">
    <source>
        <dbReference type="EMBL" id="KXV16162.1"/>
    </source>
</evidence>
<name>A0A087PKM5_9PROT</name>
<organism evidence="1 2">
    <name type="scientific">Acetobacter malorum</name>
    <dbReference type="NCBI Taxonomy" id="178901"/>
    <lineage>
        <taxon>Bacteria</taxon>
        <taxon>Pseudomonadati</taxon>
        <taxon>Pseudomonadota</taxon>
        <taxon>Alphaproteobacteria</taxon>
        <taxon>Acetobacterales</taxon>
        <taxon>Acetobacteraceae</taxon>
        <taxon>Acetobacter</taxon>
    </lineage>
</organism>
<gene>
    <name evidence="1" type="ORF">AD933_07220</name>
</gene>